<dbReference type="OrthoDB" id="8808186at2"/>
<keyword evidence="1" id="KW-0732">Signal</keyword>
<organism evidence="2 3">
    <name type="scientific">Paracidovorax konjaci</name>
    <dbReference type="NCBI Taxonomy" id="32040"/>
    <lineage>
        <taxon>Bacteria</taxon>
        <taxon>Pseudomonadati</taxon>
        <taxon>Pseudomonadota</taxon>
        <taxon>Betaproteobacteria</taxon>
        <taxon>Burkholderiales</taxon>
        <taxon>Comamonadaceae</taxon>
        <taxon>Paracidovorax</taxon>
    </lineage>
</organism>
<gene>
    <name evidence="2" type="ORF">SAMN04489710_111114</name>
</gene>
<name>A0A1I1WZW0_9BURK</name>
<dbReference type="EMBL" id="FOMQ01000011">
    <property type="protein sequence ID" value="SFE00521.1"/>
    <property type="molecule type" value="Genomic_DNA"/>
</dbReference>
<dbReference type="AlphaFoldDB" id="A0A1I1WZW0"/>
<evidence type="ECO:0000313" key="3">
    <source>
        <dbReference type="Proteomes" id="UP000199517"/>
    </source>
</evidence>
<accession>A0A1I1WZW0</accession>
<dbReference type="Proteomes" id="UP000199517">
    <property type="component" value="Unassembled WGS sequence"/>
</dbReference>
<feature type="chain" id="PRO_5011509650" evidence="1">
    <location>
        <begin position="20"/>
        <end position="221"/>
    </location>
</feature>
<protein>
    <submittedName>
        <fullName evidence="2">Uncharacterized protein</fullName>
    </submittedName>
</protein>
<reference evidence="3" key="1">
    <citation type="submission" date="2016-10" db="EMBL/GenBank/DDBJ databases">
        <authorList>
            <person name="Varghese N."/>
            <person name="Submissions S."/>
        </authorList>
    </citation>
    <scope>NUCLEOTIDE SEQUENCE [LARGE SCALE GENOMIC DNA]</scope>
    <source>
        <strain evidence="3">DSM 7481</strain>
    </source>
</reference>
<evidence type="ECO:0000313" key="2">
    <source>
        <dbReference type="EMBL" id="SFE00521.1"/>
    </source>
</evidence>
<keyword evidence="3" id="KW-1185">Reference proteome</keyword>
<sequence>MKRWIALAIAVIVSGSLQAADKEAGVVQITNPELLSALQNPKASQTAERSPLAFENGSSAKNCAEYSELLAKTKPVESTRNFEIRSEYLLCDSMRLVADKPFVAGKASTAGRLAKTLHAKLDLRSFPSSLRNRADGKHHTLKTLLPGTAQSKGNAVQVETPDQFFRLEVVGIIDQGKGKKQDLIVWVTDELKNGSYRGYNNIVVHPPRSSAGLYTVSASPR</sequence>
<dbReference type="RefSeq" id="WP_092954473.1">
    <property type="nucleotide sequence ID" value="NZ_FOMQ01000011.1"/>
</dbReference>
<feature type="signal peptide" evidence="1">
    <location>
        <begin position="1"/>
        <end position="19"/>
    </location>
</feature>
<evidence type="ECO:0000256" key="1">
    <source>
        <dbReference type="SAM" id="SignalP"/>
    </source>
</evidence>
<proteinExistence type="predicted"/>